<sequence length="108" mass="12398">MSCRNYLFVEVIAPTTFFYGVISSAAFFLSKLQIRYKGNCDICRRSPGRRTSVWLGRDCRAVPLGREQAGCGRERSHRRQEGGREQADSGRDRSRRRPESTGRRARGR</sequence>
<evidence type="ECO:0000313" key="3">
    <source>
        <dbReference type="EMBL" id="CAF1677636.1"/>
    </source>
</evidence>
<gene>
    <name evidence="3" type="ORF">XAT740_LOCUS59918</name>
</gene>
<feature type="region of interest" description="Disordered" evidence="1">
    <location>
        <begin position="68"/>
        <end position="108"/>
    </location>
</feature>
<feature type="transmembrane region" description="Helical" evidence="2">
    <location>
        <begin position="6"/>
        <end position="29"/>
    </location>
</feature>
<keyword evidence="2" id="KW-0472">Membrane</keyword>
<keyword evidence="2" id="KW-0812">Transmembrane</keyword>
<dbReference type="Proteomes" id="UP000663828">
    <property type="component" value="Unassembled WGS sequence"/>
</dbReference>
<organism evidence="3 4">
    <name type="scientific">Adineta ricciae</name>
    <name type="common">Rotifer</name>
    <dbReference type="NCBI Taxonomy" id="249248"/>
    <lineage>
        <taxon>Eukaryota</taxon>
        <taxon>Metazoa</taxon>
        <taxon>Spiralia</taxon>
        <taxon>Gnathifera</taxon>
        <taxon>Rotifera</taxon>
        <taxon>Eurotatoria</taxon>
        <taxon>Bdelloidea</taxon>
        <taxon>Adinetida</taxon>
        <taxon>Adinetidae</taxon>
        <taxon>Adineta</taxon>
    </lineage>
</organism>
<protein>
    <submittedName>
        <fullName evidence="3">Uncharacterized protein</fullName>
    </submittedName>
</protein>
<feature type="compositionally biased region" description="Basic and acidic residues" evidence="1">
    <location>
        <begin position="79"/>
        <end position="102"/>
    </location>
</feature>
<evidence type="ECO:0000256" key="1">
    <source>
        <dbReference type="SAM" id="MobiDB-lite"/>
    </source>
</evidence>
<keyword evidence="4" id="KW-1185">Reference proteome</keyword>
<evidence type="ECO:0000313" key="4">
    <source>
        <dbReference type="Proteomes" id="UP000663828"/>
    </source>
</evidence>
<reference evidence="3" key="1">
    <citation type="submission" date="2021-02" db="EMBL/GenBank/DDBJ databases">
        <authorList>
            <person name="Nowell W R."/>
        </authorList>
    </citation>
    <scope>NUCLEOTIDE SEQUENCE</scope>
</reference>
<proteinExistence type="predicted"/>
<evidence type="ECO:0000256" key="2">
    <source>
        <dbReference type="SAM" id="Phobius"/>
    </source>
</evidence>
<accession>A0A816GUJ3</accession>
<dbReference type="EMBL" id="CAJNOR010014300">
    <property type="protein sequence ID" value="CAF1677636.1"/>
    <property type="molecule type" value="Genomic_DNA"/>
</dbReference>
<comment type="caution">
    <text evidence="3">The sequence shown here is derived from an EMBL/GenBank/DDBJ whole genome shotgun (WGS) entry which is preliminary data.</text>
</comment>
<keyword evidence="2" id="KW-1133">Transmembrane helix</keyword>
<name>A0A816GUJ3_ADIRI</name>
<dbReference type="AlphaFoldDB" id="A0A816GUJ3"/>